<gene>
    <name evidence="1" type="ORF">PEX2_064660</name>
</gene>
<dbReference type="AlphaFoldDB" id="A0A0A2J9I6"/>
<organism evidence="1 2">
    <name type="scientific">Penicillium expansum</name>
    <name type="common">Blue mold rot fungus</name>
    <dbReference type="NCBI Taxonomy" id="27334"/>
    <lineage>
        <taxon>Eukaryota</taxon>
        <taxon>Fungi</taxon>
        <taxon>Dikarya</taxon>
        <taxon>Ascomycota</taxon>
        <taxon>Pezizomycotina</taxon>
        <taxon>Eurotiomycetes</taxon>
        <taxon>Eurotiomycetidae</taxon>
        <taxon>Eurotiales</taxon>
        <taxon>Aspergillaceae</taxon>
        <taxon>Penicillium</taxon>
    </lineage>
</organism>
<name>A0A0A2J9I6_PENEN</name>
<dbReference type="InterPro" id="IPR011009">
    <property type="entry name" value="Kinase-like_dom_sf"/>
</dbReference>
<proteinExistence type="predicted"/>
<accession>A0A0A2J9I6</accession>
<evidence type="ECO:0008006" key="3">
    <source>
        <dbReference type="Google" id="ProtNLM"/>
    </source>
</evidence>
<keyword evidence="2" id="KW-1185">Reference proteome</keyword>
<dbReference type="VEuPathDB" id="FungiDB:PEXP_013570"/>
<dbReference type="Gene3D" id="3.90.1200.10">
    <property type="match status" value="1"/>
</dbReference>
<protein>
    <recommendedName>
        <fullName evidence="3">Aminoglycoside phosphotransferase</fullName>
    </recommendedName>
</protein>
<reference evidence="1 2" key="1">
    <citation type="journal article" date="2015" name="Mol. Plant Microbe Interact.">
        <title>Genome, transcriptome, and functional analyses of Penicillium expansum provide new insights into secondary metabolism and pathogenicity.</title>
        <authorList>
            <person name="Ballester A.R."/>
            <person name="Marcet-Houben M."/>
            <person name="Levin E."/>
            <person name="Sela N."/>
            <person name="Selma-Lazaro C."/>
            <person name="Carmona L."/>
            <person name="Wisniewski M."/>
            <person name="Droby S."/>
            <person name="Gonzalez-Candelas L."/>
            <person name="Gabaldon T."/>
        </authorList>
    </citation>
    <scope>NUCLEOTIDE SEQUENCE [LARGE SCALE GENOMIC DNA]</scope>
    <source>
        <strain evidence="1 2">MD-8</strain>
    </source>
</reference>
<dbReference type="GeneID" id="27679157"/>
<dbReference type="STRING" id="27334.A0A0A2J9I6"/>
<dbReference type="Proteomes" id="UP000030143">
    <property type="component" value="Unassembled WGS sequence"/>
</dbReference>
<dbReference type="OrthoDB" id="25129at2759"/>
<sequence>MFRRHSISELAFLQMAKDTGAFQHVPDNRISVRPVNLYHFIPESQIQLVEDKVDSQLLKSFLLSPPSELNIQDQIASIGEAIGRWLACFHTWGRSQIEEGPLEIFRRNEDLYCKTPSPLYEAVANQCEDEMLRQVVLAALTKKDQRVQGVIHGDFSPRKYALSSRIHSHMLTKTNSILIQYSSLPAGTELTIIDWETITYENQLHDFANMMAVIYIQHHFSGASSFSSLIQGFVRGYQDLDADLFAEALILIGVWMLFFRQIMVGPGLPDTSQTDPKGKLKALAIDLISKGAKRNVGTPDGDLIEFLTSA</sequence>
<evidence type="ECO:0000313" key="2">
    <source>
        <dbReference type="Proteomes" id="UP000030143"/>
    </source>
</evidence>
<dbReference type="EMBL" id="JQFZ01000275">
    <property type="protein sequence ID" value="KGO52004.1"/>
    <property type="molecule type" value="Genomic_DNA"/>
</dbReference>
<dbReference type="SUPFAM" id="SSF56112">
    <property type="entry name" value="Protein kinase-like (PK-like)"/>
    <property type="match status" value="1"/>
</dbReference>
<evidence type="ECO:0000313" key="1">
    <source>
        <dbReference type="EMBL" id="KGO52004.1"/>
    </source>
</evidence>
<comment type="caution">
    <text evidence="1">The sequence shown here is derived from an EMBL/GenBank/DDBJ whole genome shotgun (WGS) entry which is preliminary data.</text>
</comment>
<dbReference type="PhylomeDB" id="A0A0A2J9I6"/>
<dbReference type="HOGENOM" id="CLU_897426_0_0_1"/>
<dbReference type="RefSeq" id="XP_016594802.1">
    <property type="nucleotide sequence ID" value="XM_016743737.1"/>
</dbReference>